<proteinExistence type="predicted"/>
<protein>
    <submittedName>
        <fullName evidence="1">Uncharacterized protein</fullName>
    </submittedName>
</protein>
<evidence type="ECO:0000313" key="1">
    <source>
        <dbReference type="EMBL" id="KUG09423.1"/>
    </source>
</evidence>
<comment type="caution">
    <text evidence="1">The sequence shown here is derived from an EMBL/GenBank/DDBJ whole genome shotgun (WGS) entry which is preliminary data.</text>
</comment>
<reference evidence="1 2" key="1">
    <citation type="submission" date="2015-11" db="EMBL/GenBank/DDBJ databases">
        <title>Solirubrum puertoriconensis gen. nov. an environmental bacteria isolated in Puerto Rico.</title>
        <authorList>
            <person name="Cuebas-Irizarry M.F."/>
            <person name="Montalvo-Rodriguez R."/>
        </authorList>
    </citation>
    <scope>NUCLEOTIDE SEQUENCE [LARGE SCALE GENOMIC DNA]</scope>
    <source>
        <strain evidence="1 2">MC1A</strain>
    </source>
</reference>
<accession>A0A9X0HNR0</accession>
<dbReference type="EMBL" id="LNAL01000003">
    <property type="protein sequence ID" value="KUG09423.1"/>
    <property type="molecule type" value="Genomic_DNA"/>
</dbReference>
<keyword evidence="2" id="KW-1185">Reference proteome</keyword>
<evidence type="ECO:0000313" key="2">
    <source>
        <dbReference type="Proteomes" id="UP000054223"/>
    </source>
</evidence>
<dbReference type="Proteomes" id="UP000054223">
    <property type="component" value="Unassembled WGS sequence"/>
</dbReference>
<gene>
    <name evidence="1" type="ORF">ASU33_16985</name>
</gene>
<organism evidence="1 2">
    <name type="scientific">Solirubrum puertoriconensis</name>
    <dbReference type="NCBI Taxonomy" id="1751427"/>
    <lineage>
        <taxon>Bacteria</taxon>
        <taxon>Pseudomonadati</taxon>
        <taxon>Bacteroidota</taxon>
        <taxon>Cytophagia</taxon>
        <taxon>Cytophagales</taxon>
    </lineage>
</organism>
<sequence>MPGQPGMPMYYSPRNAVTFERGRFQLADGRWNDAQLAPGTDSFAVANDDRRNKTPTWYDPREVQRYVVRQDTFVVARNFSVRKGTVEQAFVRQLYRKAGYAVLRYDAPETLLLALPGDGPVRVLPRKRAEFRQAMAEILHDHPTLPQELAKVDVGPEHIGKILDIYLSWKAKAAPAGAIPATTMP</sequence>
<dbReference type="AlphaFoldDB" id="A0A9X0HNR0"/>
<name>A0A9X0HNR0_SOLP1</name>